<feature type="non-terminal residue" evidence="1">
    <location>
        <position position="43"/>
    </location>
</feature>
<reference evidence="1" key="1">
    <citation type="journal article" date="2014" name="Front. Microbiol.">
        <title>High frequency of phylogenetically diverse reductive dehalogenase-homologous genes in deep subseafloor sedimentary metagenomes.</title>
        <authorList>
            <person name="Kawai M."/>
            <person name="Futagami T."/>
            <person name="Toyoda A."/>
            <person name="Takaki Y."/>
            <person name="Nishi S."/>
            <person name="Hori S."/>
            <person name="Arai W."/>
            <person name="Tsubouchi T."/>
            <person name="Morono Y."/>
            <person name="Uchiyama I."/>
            <person name="Ito T."/>
            <person name="Fujiyama A."/>
            <person name="Inagaki F."/>
            <person name="Takami H."/>
        </authorList>
    </citation>
    <scope>NUCLEOTIDE SEQUENCE</scope>
    <source>
        <strain evidence="1">Expedition CK06-06</strain>
    </source>
</reference>
<dbReference type="Pfam" id="PF07494">
    <property type="entry name" value="Reg_prop"/>
    <property type="match status" value="1"/>
</dbReference>
<sequence length="43" mass="4566">MIGAAYLSGCKKDIVTPENAFPATEVFSLYSDPDGTLWAGTVE</sequence>
<protein>
    <submittedName>
        <fullName evidence="1">Uncharacterized protein</fullName>
    </submittedName>
</protein>
<evidence type="ECO:0000313" key="1">
    <source>
        <dbReference type="EMBL" id="GAH21079.1"/>
    </source>
</evidence>
<gene>
    <name evidence="1" type="ORF">S03H2_09034</name>
</gene>
<dbReference type="EMBL" id="BARU01004508">
    <property type="protein sequence ID" value="GAH21079.1"/>
    <property type="molecule type" value="Genomic_DNA"/>
</dbReference>
<organism evidence="1">
    <name type="scientific">marine sediment metagenome</name>
    <dbReference type="NCBI Taxonomy" id="412755"/>
    <lineage>
        <taxon>unclassified sequences</taxon>
        <taxon>metagenomes</taxon>
        <taxon>ecological metagenomes</taxon>
    </lineage>
</organism>
<accession>X1EV83</accession>
<comment type="caution">
    <text evidence="1">The sequence shown here is derived from an EMBL/GenBank/DDBJ whole genome shotgun (WGS) entry which is preliminary data.</text>
</comment>
<proteinExistence type="predicted"/>
<dbReference type="InterPro" id="IPR011110">
    <property type="entry name" value="Reg_prop"/>
</dbReference>
<dbReference type="AlphaFoldDB" id="X1EV83"/>
<name>X1EV83_9ZZZZ</name>